<dbReference type="PANTHER" id="PTHR47941">
    <property type="entry name" value="PENTATRICOPEPTIDE REPEAT-CONTAINING PROTEIN 3, MITOCHONDRIAL"/>
    <property type="match status" value="1"/>
</dbReference>
<keyword evidence="6" id="KW-1185">Reference proteome</keyword>
<evidence type="ECO:0000256" key="3">
    <source>
        <dbReference type="PROSITE-ProRule" id="PRU00708"/>
    </source>
</evidence>
<sequence length="495" mass="55867">MGRGRKREYESSSSSSSSSKIDPNKKTTGSSSQGKRPSFVSYLDSPNVPPKVKVLCEIIAQTPSTNVEQVLDDTGIRVSQEDVEQVLKLSYSHPAPSMKFFRWAGFHLNDKHSPYAWNLVVDLLGKNCLFDAMWDAIKSLQKGGFLSLATFASVFSSYVSANRVEEATMTFEVMNQYGVARDIVALNSLLSAMCGDGKTRQAKHFLNTAKDKIRPDMDTYAILLEGFENEKDVSGAKVTFSDMVSDIGLDPLNGSAYDSFLTTLIKGREGMLETLKYYDMMRNSGCSPGMKFFKFALEECLRKSDAKNAEYLFEAMVGKHRCVPDIEMYNLMIRLHCNLDNFKLVTKLLDEMVCNGVFPNADSYNEIFQFLINRRRLNDALPIFTEMLKNECSLSLANCSLAVRVCVNSGDALLATKVWKYMIETYKSGLEETGNYLVVKLHEINRLPEAVKYAEDMIQRKIKVNSSTLSKLKQSLSKLGKRDLYEELLLKWKHH</sequence>
<dbReference type="Proteomes" id="UP001454036">
    <property type="component" value="Unassembled WGS sequence"/>
</dbReference>
<feature type="region of interest" description="Disordered" evidence="4">
    <location>
        <begin position="1"/>
        <end position="44"/>
    </location>
</feature>
<comment type="caution">
    <text evidence="5">The sequence shown here is derived from an EMBL/GenBank/DDBJ whole genome shotgun (WGS) entry which is preliminary data.</text>
</comment>
<dbReference type="Pfam" id="PF13041">
    <property type="entry name" value="PPR_2"/>
    <property type="match status" value="1"/>
</dbReference>
<accession>A0AAV3RI15</accession>
<dbReference type="InterPro" id="IPR002885">
    <property type="entry name" value="PPR_rpt"/>
</dbReference>
<protein>
    <recommendedName>
        <fullName evidence="7">Pentatricopeptide repeat-containing protein</fullName>
    </recommendedName>
</protein>
<dbReference type="AlphaFoldDB" id="A0AAV3RI15"/>
<dbReference type="Pfam" id="PF13812">
    <property type="entry name" value="PPR_3"/>
    <property type="match status" value="1"/>
</dbReference>
<dbReference type="NCBIfam" id="TIGR00756">
    <property type="entry name" value="PPR"/>
    <property type="match status" value="1"/>
</dbReference>
<feature type="compositionally biased region" description="Polar residues" evidence="4">
    <location>
        <begin position="26"/>
        <end position="35"/>
    </location>
</feature>
<evidence type="ECO:0000256" key="1">
    <source>
        <dbReference type="ARBA" id="ARBA00007626"/>
    </source>
</evidence>
<dbReference type="InterPro" id="IPR011990">
    <property type="entry name" value="TPR-like_helical_dom_sf"/>
</dbReference>
<evidence type="ECO:0000313" key="6">
    <source>
        <dbReference type="Proteomes" id="UP001454036"/>
    </source>
</evidence>
<dbReference type="EMBL" id="BAABME010027496">
    <property type="protein sequence ID" value="GAA0175673.1"/>
    <property type="molecule type" value="Genomic_DNA"/>
</dbReference>
<evidence type="ECO:0000256" key="4">
    <source>
        <dbReference type="SAM" id="MobiDB-lite"/>
    </source>
</evidence>
<name>A0AAV3RI15_LITER</name>
<reference evidence="5 6" key="1">
    <citation type="submission" date="2024-01" db="EMBL/GenBank/DDBJ databases">
        <title>The complete chloroplast genome sequence of Lithospermum erythrorhizon: insights into the phylogenetic relationship among Boraginaceae species and the maternal lineages of purple gromwells.</title>
        <authorList>
            <person name="Okada T."/>
            <person name="Watanabe K."/>
        </authorList>
    </citation>
    <scope>NUCLEOTIDE SEQUENCE [LARGE SCALE GENOMIC DNA]</scope>
</reference>
<proteinExistence type="inferred from homology"/>
<dbReference type="Gene3D" id="1.25.40.10">
    <property type="entry name" value="Tetratricopeptide repeat domain"/>
    <property type="match status" value="2"/>
</dbReference>
<feature type="repeat" description="PPR" evidence="3">
    <location>
        <begin position="325"/>
        <end position="359"/>
    </location>
</feature>
<gene>
    <name evidence="5" type="ORF">LIER_41956</name>
</gene>
<comment type="similarity">
    <text evidence="1">Belongs to the PPR family. P subfamily.</text>
</comment>
<evidence type="ECO:0008006" key="7">
    <source>
        <dbReference type="Google" id="ProtNLM"/>
    </source>
</evidence>
<organism evidence="5 6">
    <name type="scientific">Lithospermum erythrorhizon</name>
    <name type="common">Purple gromwell</name>
    <name type="synonym">Lithospermum officinale var. erythrorhizon</name>
    <dbReference type="NCBI Taxonomy" id="34254"/>
    <lineage>
        <taxon>Eukaryota</taxon>
        <taxon>Viridiplantae</taxon>
        <taxon>Streptophyta</taxon>
        <taxon>Embryophyta</taxon>
        <taxon>Tracheophyta</taxon>
        <taxon>Spermatophyta</taxon>
        <taxon>Magnoliopsida</taxon>
        <taxon>eudicotyledons</taxon>
        <taxon>Gunneridae</taxon>
        <taxon>Pentapetalae</taxon>
        <taxon>asterids</taxon>
        <taxon>lamiids</taxon>
        <taxon>Boraginales</taxon>
        <taxon>Boraginaceae</taxon>
        <taxon>Boraginoideae</taxon>
        <taxon>Lithospermeae</taxon>
        <taxon>Lithospermum</taxon>
    </lineage>
</organism>
<evidence type="ECO:0000313" key="5">
    <source>
        <dbReference type="EMBL" id="GAA0175673.1"/>
    </source>
</evidence>
<keyword evidence="2" id="KW-0677">Repeat</keyword>
<evidence type="ECO:0000256" key="2">
    <source>
        <dbReference type="ARBA" id="ARBA00022737"/>
    </source>
</evidence>
<dbReference type="PROSITE" id="PS51375">
    <property type="entry name" value="PPR"/>
    <property type="match status" value="1"/>
</dbReference>